<evidence type="ECO:0000313" key="6">
    <source>
        <dbReference type="Proteomes" id="UP000003379"/>
    </source>
</evidence>
<dbReference type="Pfam" id="PF00588">
    <property type="entry name" value="SpoU_methylase"/>
    <property type="match status" value="1"/>
</dbReference>
<gene>
    <name evidence="5" type="ORF">HMPREF9628_01555</name>
</gene>
<evidence type="ECO:0000256" key="1">
    <source>
        <dbReference type="ARBA" id="ARBA00022555"/>
    </source>
</evidence>
<dbReference type="InterPro" id="IPR033671">
    <property type="entry name" value="TrmH"/>
</dbReference>
<dbReference type="CDD" id="cd18095">
    <property type="entry name" value="SpoU-like_rRNA-MTase"/>
    <property type="match status" value="1"/>
</dbReference>
<dbReference type="InterPro" id="IPR001537">
    <property type="entry name" value="SpoU_MeTrfase"/>
</dbReference>
<comment type="caution">
    <text evidence="5">The sequence shown here is derived from an EMBL/GenBank/DDBJ whole genome shotgun (WGS) entry which is preliminary data.</text>
</comment>
<dbReference type="AlphaFoldDB" id="G9XCH8"/>
<reference evidence="5 6" key="1">
    <citation type="submission" date="2011-08" db="EMBL/GenBank/DDBJ databases">
        <title>The Genome Sequence of Eubacteriaceae bacterium CM5.</title>
        <authorList>
            <consortium name="The Broad Institute Genome Sequencing Platform"/>
            <person name="Earl A."/>
            <person name="Ward D."/>
            <person name="Feldgarden M."/>
            <person name="Gevers D."/>
            <person name="Sizova M."/>
            <person name="Hazen A."/>
            <person name="Epstein S."/>
            <person name="Young S.K."/>
            <person name="Zeng Q."/>
            <person name="Gargeya S."/>
            <person name="Fitzgerald M."/>
            <person name="Haas B."/>
            <person name="Abouelleil A."/>
            <person name="Alvarado L."/>
            <person name="Arachchi H.M."/>
            <person name="Berlin A."/>
            <person name="Brown A."/>
            <person name="Chapman S.B."/>
            <person name="Chen Z."/>
            <person name="Dunbar C."/>
            <person name="Freedman E."/>
            <person name="Gearin G."/>
            <person name="Gellesch M."/>
            <person name="Goldberg J."/>
            <person name="Griggs A."/>
            <person name="Gujja S."/>
            <person name="Heiman D."/>
            <person name="Howarth C."/>
            <person name="Larson L."/>
            <person name="Lui A."/>
            <person name="MacDonald P.J.P."/>
            <person name="Montmayeur A."/>
            <person name="Murphy C."/>
            <person name="Neiman D."/>
            <person name="Pearson M."/>
            <person name="Priest M."/>
            <person name="Roberts A."/>
            <person name="Saif S."/>
            <person name="Shea T."/>
            <person name="Shenoy N."/>
            <person name="Sisk P."/>
            <person name="Stolte C."/>
            <person name="Sykes S."/>
            <person name="Wortman J."/>
            <person name="Nusbaum C."/>
            <person name="Birren B."/>
        </authorList>
    </citation>
    <scope>NUCLEOTIDE SEQUENCE [LARGE SCALE GENOMIC DNA]</scope>
    <source>
        <strain evidence="5 6">CM5</strain>
    </source>
</reference>
<dbReference type="InterPro" id="IPR029028">
    <property type="entry name" value="Alpha/beta_knot_MTases"/>
</dbReference>
<evidence type="ECO:0000256" key="2">
    <source>
        <dbReference type="ARBA" id="ARBA00022603"/>
    </source>
</evidence>
<organism evidence="5 6">
    <name type="scientific">Peptoanaerobacter stomatis</name>
    <dbReference type="NCBI Taxonomy" id="796937"/>
    <lineage>
        <taxon>Bacteria</taxon>
        <taxon>Bacillati</taxon>
        <taxon>Bacillota</taxon>
        <taxon>Clostridia</taxon>
        <taxon>Peptostreptococcales</taxon>
        <taxon>Filifactoraceae</taxon>
        <taxon>Peptoanaerobacter</taxon>
    </lineage>
</organism>
<evidence type="ECO:0000256" key="3">
    <source>
        <dbReference type="ARBA" id="ARBA00022679"/>
    </source>
</evidence>
<keyword evidence="1" id="KW-0694">RNA-binding</keyword>
<dbReference type="PANTHER" id="PTHR43453">
    <property type="entry name" value="RRNA METHYLASE-LIKE"/>
    <property type="match status" value="1"/>
</dbReference>
<dbReference type="PANTHER" id="PTHR43453:SF3">
    <property type="entry name" value="TRNA_RRNA METHYLTRANSFERASE SPOU TYPE DOMAIN-CONTAINING PROTEIN"/>
    <property type="match status" value="1"/>
</dbReference>
<dbReference type="Gene3D" id="3.40.1280.10">
    <property type="match status" value="1"/>
</dbReference>
<feature type="domain" description="tRNA/rRNA methyltransferase SpoU type" evidence="4">
    <location>
        <begin position="15"/>
        <end position="90"/>
    </location>
</feature>
<protein>
    <recommendedName>
        <fullName evidence="4">tRNA/rRNA methyltransferase SpoU type domain-containing protein</fullName>
    </recommendedName>
</protein>
<dbReference type="GO" id="GO:0008173">
    <property type="term" value="F:RNA methyltransferase activity"/>
    <property type="evidence" value="ECO:0007669"/>
    <property type="project" value="InterPro"/>
</dbReference>
<evidence type="ECO:0000259" key="4">
    <source>
        <dbReference type="Pfam" id="PF00588"/>
    </source>
</evidence>
<proteinExistence type="predicted"/>
<keyword evidence="1" id="KW-0820">tRNA-binding</keyword>
<keyword evidence="3" id="KW-0808">Transferase</keyword>
<dbReference type="InterPro" id="IPR029026">
    <property type="entry name" value="tRNA_m1G_MTases_N"/>
</dbReference>
<dbReference type="SUPFAM" id="SSF75217">
    <property type="entry name" value="alpha/beta knot"/>
    <property type="match status" value="1"/>
</dbReference>
<keyword evidence="2" id="KW-0489">Methyltransferase</keyword>
<dbReference type="GO" id="GO:0000049">
    <property type="term" value="F:tRNA binding"/>
    <property type="evidence" value="ECO:0007669"/>
    <property type="project" value="UniProtKB-KW"/>
</dbReference>
<sequence>MGSIYFMNIFMLDDVQMIKDLGYKMYSSSLKNAVNCVNAFTDDKIALIIGNEANGVSDELLSVSDKKIKISMQGNAQSLNVSVATAMLIYEMTRK</sequence>
<accession>G9XCH8</accession>
<dbReference type="GO" id="GO:0002938">
    <property type="term" value="P:tRNA guanine ribose methylation"/>
    <property type="evidence" value="ECO:0007669"/>
    <property type="project" value="TreeGrafter"/>
</dbReference>
<dbReference type="HOGENOM" id="CLU_021322_6_1_9"/>
<evidence type="ECO:0000313" key="5">
    <source>
        <dbReference type="EMBL" id="EHL19371.1"/>
    </source>
</evidence>
<name>G9XCH8_9FIRM</name>
<dbReference type="EMBL" id="AFZG01000022">
    <property type="protein sequence ID" value="EHL19371.1"/>
    <property type="molecule type" value="Genomic_DNA"/>
</dbReference>
<dbReference type="Proteomes" id="UP000003379">
    <property type="component" value="Unassembled WGS sequence"/>
</dbReference>